<dbReference type="PANTHER" id="PTHR42939">
    <property type="entry name" value="ABC TRANSPORTER ATP-BINDING PROTEIN ALBC-RELATED"/>
    <property type="match status" value="1"/>
</dbReference>
<dbReference type="SMART" id="SM00382">
    <property type="entry name" value="AAA"/>
    <property type="match status" value="1"/>
</dbReference>
<reference evidence="6" key="1">
    <citation type="journal article" date="2019" name="Int. J. Syst. Evol. Microbiol.">
        <title>The Global Catalogue of Microorganisms (GCM) 10K type strain sequencing project: providing services to taxonomists for standard genome sequencing and annotation.</title>
        <authorList>
            <consortium name="The Broad Institute Genomics Platform"/>
            <consortium name="The Broad Institute Genome Sequencing Center for Infectious Disease"/>
            <person name="Wu L."/>
            <person name="Ma J."/>
        </authorList>
    </citation>
    <scope>NUCLEOTIDE SEQUENCE [LARGE SCALE GENOMIC DNA]</scope>
    <source>
        <strain evidence="6">CCUG 59189</strain>
    </source>
</reference>
<evidence type="ECO:0000256" key="2">
    <source>
        <dbReference type="ARBA" id="ARBA00022741"/>
    </source>
</evidence>
<keyword evidence="1" id="KW-0813">Transport</keyword>
<evidence type="ECO:0000256" key="3">
    <source>
        <dbReference type="ARBA" id="ARBA00022840"/>
    </source>
</evidence>
<sequence>MITIDNLQHPMGSFSLLVGSLRLKPGLTLLVGPNGAGKTTLLELLATVQMPKRGTIMYQHRSSAEDLPLIRSQIGYLPAEIELYEDMTPLKLLAYLSELKGVFRLDRAKGLLHDFRLDDWQKTRISHLSQGIRRRLAIAQALLAAPVFLFLDEPLNGMDSGERKLAISYLNRYAAGRTVIAAVHEMNEWEGAADRVIWLDGGKINFEGRTSLWTADLPHRIWEGTITIEQFKSYPSQGLIVFREVEEGIYVKLVADTPPFSGLTEVSPMLEDAYFVRKYNSLPGVPAGYETDRR</sequence>
<gene>
    <name evidence="5" type="ORF">ACFQ3W_12690</name>
</gene>
<dbReference type="GO" id="GO:0005524">
    <property type="term" value="F:ATP binding"/>
    <property type="evidence" value="ECO:0007669"/>
    <property type="project" value="UniProtKB-KW"/>
</dbReference>
<comment type="caution">
    <text evidence="5">The sequence shown here is derived from an EMBL/GenBank/DDBJ whole genome shotgun (WGS) entry which is preliminary data.</text>
</comment>
<dbReference type="PANTHER" id="PTHR42939:SF1">
    <property type="entry name" value="ABC TRANSPORTER ATP-BINDING PROTEIN ALBC-RELATED"/>
    <property type="match status" value="1"/>
</dbReference>
<keyword evidence="3 5" id="KW-0067">ATP-binding</keyword>
<accession>A0ABW3RYZ3</accession>
<dbReference type="EMBL" id="JBHTLM010000008">
    <property type="protein sequence ID" value="MFD1177145.1"/>
    <property type="molecule type" value="Genomic_DNA"/>
</dbReference>
<evidence type="ECO:0000313" key="6">
    <source>
        <dbReference type="Proteomes" id="UP001597262"/>
    </source>
</evidence>
<dbReference type="Proteomes" id="UP001597262">
    <property type="component" value="Unassembled WGS sequence"/>
</dbReference>
<dbReference type="InterPro" id="IPR051782">
    <property type="entry name" value="ABC_Transporter_VariousFunc"/>
</dbReference>
<evidence type="ECO:0000313" key="5">
    <source>
        <dbReference type="EMBL" id="MFD1177145.1"/>
    </source>
</evidence>
<keyword evidence="2" id="KW-0547">Nucleotide-binding</keyword>
<dbReference type="InterPro" id="IPR027417">
    <property type="entry name" value="P-loop_NTPase"/>
</dbReference>
<dbReference type="Pfam" id="PF00005">
    <property type="entry name" value="ABC_tran"/>
    <property type="match status" value="1"/>
</dbReference>
<dbReference type="PROSITE" id="PS50893">
    <property type="entry name" value="ABC_TRANSPORTER_2"/>
    <property type="match status" value="1"/>
</dbReference>
<dbReference type="InterPro" id="IPR003439">
    <property type="entry name" value="ABC_transporter-like_ATP-bd"/>
</dbReference>
<dbReference type="Gene3D" id="3.40.50.300">
    <property type="entry name" value="P-loop containing nucleotide triphosphate hydrolases"/>
    <property type="match status" value="1"/>
</dbReference>
<feature type="domain" description="ABC transporter" evidence="4">
    <location>
        <begin position="1"/>
        <end position="226"/>
    </location>
</feature>
<name>A0ABW3RYZ3_9BACL</name>
<organism evidence="5 6">
    <name type="scientific">Paenibacillus puldeungensis</name>
    <dbReference type="NCBI Taxonomy" id="696536"/>
    <lineage>
        <taxon>Bacteria</taxon>
        <taxon>Bacillati</taxon>
        <taxon>Bacillota</taxon>
        <taxon>Bacilli</taxon>
        <taxon>Bacillales</taxon>
        <taxon>Paenibacillaceae</taxon>
        <taxon>Paenibacillus</taxon>
    </lineage>
</organism>
<keyword evidence="6" id="KW-1185">Reference proteome</keyword>
<dbReference type="InterPro" id="IPR003593">
    <property type="entry name" value="AAA+_ATPase"/>
</dbReference>
<proteinExistence type="predicted"/>
<dbReference type="SUPFAM" id="SSF52540">
    <property type="entry name" value="P-loop containing nucleoside triphosphate hydrolases"/>
    <property type="match status" value="1"/>
</dbReference>
<dbReference type="RefSeq" id="WP_379319591.1">
    <property type="nucleotide sequence ID" value="NZ_JBHTLM010000008.1"/>
</dbReference>
<protein>
    <submittedName>
        <fullName evidence="5">ATP-binding cassette domain-containing protein</fullName>
    </submittedName>
</protein>
<evidence type="ECO:0000259" key="4">
    <source>
        <dbReference type="PROSITE" id="PS50893"/>
    </source>
</evidence>
<evidence type="ECO:0000256" key="1">
    <source>
        <dbReference type="ARBA" id="ARBA00022448"/>
    </source>
</evidence>